<evidence type="ECO:0000313" key="2">
    <source>
        <dbReference type="Proteomes" id="UP000035704"/>
    </source>
</evidence>
<sequence length="147" mass="16278">MKQCGVVTEVFDTTAKVLMQRHSSCGSCNACKMGQEDMKMEIEAINQVKAQVGQRVEVDMEGQNVLAAAFIVYIIPLFALLTGIVVGDSLLKLLGVNDYNEIFAAVIGFLFMAATFIGIRRKEKVIKSKRKYAPIITEIVTDEEKKI</sequence>
<dbReference type="PANTHER" id="PTHR35867">
    <property type="entry name" value="PROTEIN RSEC"/>
    <property type="match status" value="1"/>
</dbReference>
<dbReference type="EMBL" id="CP009687">
    <property type="protein sequence ID" value="AKL95191.1"/>
    <property type="molecule type" value="Genomic_DNA"/>
</dbReference>
<name>A0A0D8IFT0_9CLOT</name>
<evidence type="ECO:0000313" key="1">
    <source>
        <dbReference type="EMBL" id="AKL95191.1"/>
    </source>
</evidence>
<accession>A0A0D8IFT0</accession>
<keyword evidence="2" id="KW-1185">Reference proteome</keyword>
<organism evidence="1 2">
    <name type="scientific">Clostridium aceticum</name>
    <dbReference type="NCBI Taxonomy" id="84022"/>
    <lineage>
        <taxon>Bacteria</taxon>
        <taxon>Bacillati</taxon>
        <taxon>Bacillota</taxon>
        <taxon>Clostridia</taxon>
        <taxon>Eubacteriales</taxon>
        <taxon>Clostridiaceae</taxon>
        <taxon>Clostridium</taxon>
    </lineage>
</organism>
<dbReference type="RefSeq" id="WP_044823912.1">
    <property type="nucleotide sequence ID" value="NZ_CP009687.1"/>
</dbReference>
<dbReference type="OrthoDB" id="307768at2"/>
<dbReference type="AlphaFoldDB" id="A0A0D8IFT0"/>
<reference evidence="1 2" key="1">
    <citation type="submission" date="2014-10" db="EMBL/GenBank/DDBJ databases">
        <title>Genome sequence of Clostridium aceticum DSM 1496.</title>
        <authorList>
            <person name="Poehlein A."/>
            <person name="Schiel-Bengelsdorf B."/>
            <person name="Gottschalk G."/>
            <person name="Duerre P."/>
            <person name="Daniel R."/>
        </authorList>
    </citation>
    <scope>NUCLEOTIDE SEQUENCE [LARGE SCALE GENOMIC DNA]</scope>
    <source>
        <strain evidence="1 2">DSM 1496</strain>
    </source>
</reference>
<dbReference type="PATRIC" id="fig|84022.5.peg.3200"/>
<dbReference type="InterPro" id="IPR026268">
    <property type="entry name" value="RseC"/>
</dbReference>
<dbReference type="PIRSF" id="PIRSF004923">
    <property type="entry name" value="RseC"/>
    <property type="match status" value="1"/>
</dbReference>
<dbReference type="KEGG" id="cace:CACET_c17430"/>
<dbReference type="PANTHER" id="PTHR35867:SF1">
    <property type="entry name" value="PROTEIN RSEC"/>
    <property type="match status" value="1"/>
</dbReference>
<protein>
    <submittedName>
        <fullName evidence="1">Positive regulator of sigma E, RseC/MucC</fullName>
    </submittedName>
</protein>
<dbReference type="Proteomes" id="UP000035704">
    <property type="component" value="Chromosome"/>
</dbReference>
<dbReference type="InterPro" id="IPR007359">
    <property type="entry name" value="SigmaE_reg_RseC_MucC"/>
</dbReference>
<dbReference type="STRING" id="84022.CACET_c17430"/>
<dbReference type="Pfam" id="PF04246">
    <property type="entry name" value="RseC_MucC"/>
    <property type="match status" value="1"/>
</dbReference>
<gene>
    <name evidence="1" type="ORF">CACET_c17430</name>
</gene>
<proteinExistence type="predicted"/>